<comment type="caution">
    <text evidence="1">The sequence shown here is derived from an EMBL/GenBank/DDBJ whole genome shotgun (WGS) entry which is preliminary data.</text>
</comment>
<evidence type="ECO:0000313" key="1">
    <source>
        <dbReference type="EMBL" id="CAH0369812.1"/>
    </source>
</evidence>
<dbReference type="AlphaFoldDB" id="A0A8J2SM81"/>
<dbReference type="InterPro" id="IPR019734">
    <property type="entry name" value="TPR_rpt"/>
</dbReference>
<reference evidence="1" key="1">
    <citation type="submission" date="2021-11" db="EMBL/GenBank/DDBJ databases">
        <authorList>
            <consortium name="Genoscope - CEA"/>
            <person name="William W."/>
        </authorList>
    </citation>
    <scope>NUCLEOTIDE SEQUENCE</scope>
</reference>
<protein>
    <submittedName>
        <fullName evidence="1">Uncharacterized protein</fullName>
    </submittedName>
</protein>
<evidence type="ECO:0000313" key="2">
    <source>
        <dbReference type="Proteomes" id="UP000789595"/>
    </source>
</evidence>
<organism evidence="1 2">
    <name type="scientific">Pelagomonas calceolata</name>
    <dbReference type="NCBI Taxonomy" id="35677"/>
    <lineage>
        <taxon>Eukaryota</taxon>
        <taxon>Sar</taxon>
        <taxon>Stramenopiles</taxon>
        <taxon>Ochrophyta</taxon>
        <taxon>Pelagophyceae</taxon>
        <taxon>Pelagomonadales</taxon>
        <taxon>Pelagomonadaceae</taxon>
        <taxon>Pelagomonas</taxon>
    </lineage>
</organism>
<dbReference type="SMART" id="SM00028">
    <property type="entry name" value="TPR"/>
    <property type="match status" value="2"/>
</dbReference>
<dbReference type="Gene3D" id="1.25.40.10">
    <property type="entry name" value="Tetratricopeptide repeat domain"/>
    <property type="match status" value="1"/>
</dbReference>
<dbReference type="EMBL" id="CAKKNE010000002">
    <property type="protein sequence ID" value="CAH0369812.1"/>
    <property type="molecule type" value="Genomic_DNA"/>
</dbReference>
<accession>A0A8J2SM81</accession>
<name>A0A8J2SM81_9STRA</name>
<gene>
    <name evidence="1" type="ORF">PECAL_2P29500</name>
</gene>
<sequence length="514" mass="53905">MAAFSAEAEVEFAPRPGLTLTLDEDEQQVTLAVVKPEDRIRIVAVALRGSKPLSEVAKAVGAQRLFHDGSEIDLGEEVDAVHARVARSFKRQTGSPYLLAVCQEDAPAPEPPQELIDETTTAALVVAHVATGGDVRGAAARVLSEPPEFASMVVAAGGAAALVALRRRATEARVGGDAASAARRAAALRGAGSTFLGALAAGHAALDRRRDLVEADGFAGVLCEVLAHAGAPSEAAPLEDALPDACVAACVLCRGSGAASSKDAVEARRVLVEAGGVAALERALADVCGREATDPTRFDPPRRRVFGEGPVEEAALARFFGRRRPCSALLVDCYASLREDEPGAWAVPEASALSLRRLARGWPYLNENVYDEAEAAQDLVGLRAAGGPCVVEAFYSARAVLGASRITMPPDLERAAALKDQGNACASQDLWDDAEARFAWCRRLVHGPRLSADAAALAVAAHANRAEALLRLRDPQAALLECRAALLLDPAHEKCRARVLRADAMIARGDDVSE</sequence>
<dbReference type="InterPro" id="IPR011990">
    <property type="entry name" value="TPR-like_helical_dom_sf"/>
</dbReference>
<keyword evidence="2" id="KW-1185">Reference proteome</keyword>
<dbReference type="SUPFAM" id="SSF48452">
    <property type="entry name" value="TPR-like"/>
    <property type="match status" value="1"/>
</dbReference>
<proteinExistence type="predicted"/>
<dbReference type="Proteomes" id="UP000789595">
    <property type="component" value="Unassembled WGS sequence"/>
</dbReference>